<dbReference type="InterPro" id="IPR013783">
    <property type="entry name" value="Ig-like_fold"/>
</dbReference>
<evidence type="ECO:0000313" key="6">
    <source>
        <dbReference type="Proteomes" id="UP000694383"/>
    </source>
</evidence>
<evidence type="ECO:0000259" key="4">
    <source>
        <dbReference type="PROSITE" id="PS50835"/>
    </source>
</evidence>
<dbReference type="AlphaFoldDB" id="A0A8C8DRL0"/>
<dbReference type="Gene3D" id="2.60.40.10">
    <property type="entry name" value="Immunoglobulins"/>
    <property type="match status" value="1"/>
</dbReference>
<dbReference type="SUPFAM" id="SSF48726">
    <property type="entry name" value="Immunoglobulin"/>
    <property type="match status" value="1"/>
</dbReference>
<keyword evidence="6" id="KW-1185">Reference proteome</keyword>
<proteinExistence type="predicted"/>
<dbReference type="InterPro" id="IPR013106">
    <property type="entry name" value="Ig_V-set"/>
</dbReference>
<dbReference type="GO" id="GO:0050852">
    <property type="term" value="P:T cell receptor signaling pathway"/>
    <property type="evidence" value="ECO:0007669"/>
    <property type="project" value="TreeGrafter"/>
</dbReference>
<dbReference type="InterPro" id="IPR036179">
    <property type="entry name" value="Ig-like_dom_sf"/>
</dbReference>
<dbReference type="PANTHER" id="PTHR24100:SF151">
    <property type="entry name" value="ICOS LIGAND"/>
    <property type="match status" value="1"/>
</dbReference>
<dbReference type="Proteomes" id="UP000694383">
    <property type="component" value="Unplaced"/>
</dbReference>
<keyword evidence="3" id="KW-0393">Immunoglobulin domain</keyword>
<name>A0A8C8DRL0_9TELE</name>
<reference evidence="5" key="1">
    <citation type="submission" date="2025-08" db="UniProtKB">
        <authorList>
            <consortium name="Ensembl"/>
        </authorList>
    </citation>
    <scope>IDENTIFICATION</scope>
</reference>
<keyword evidence="2" id="KW-0472">Membrane</keyword>
<evidence type="ECO:0000313" key="5">
    <source>
        <dbReference type="Ensembl" id="ENSOSIP00000025195.1"/>
    </source>
</evidence>
<evidence type="ECO:0000256" key="2">
    <source>
        <dbReference type="ARBA" id="ARBA00023136"/>
    </source>
</evidence>
<reference evidence="5" key="2">
    <citation type="submission" date="2025-09" db="UniProtKB">
        <authorList>
            <consortium name="Ensembl"/>
        </authorList>
    </citation>
    <scope>IDENTIFICATION</scope>
</reference>
<evidence type="ECO:0000256" key="3">
    <source>
        <dbReference type="ARBA" id="ARBA00023319"/>
    </source>
</evidence>
<dbReference type="GeneTree" id="ENSGT01030000234777"/>
<dbReference type="Pfam" id="PF07686">
    <property type="entry name" value="V-set"/>
    <property type="match status" value="1"/>
</dbReference>
<feature type="domain" description="Ig-like" evidence="4">
    <location>
        <begin position="28"/>
        <end position="106"/>
    </location>
</feature>
<comment type="subcellular location">
    <subcellularLocation>
        <location evidence="1">Membrane</location>
    </subcellularLocation>
</comment>
<organism evidence="5 6">
    <name type="scientific">Oryzias sinensis</name>
    <name type="common">Chinese medaka</name>
    <dbReference type="NCBI Taxonomy" id="183150"/>
    <lineage>
        <taxon>Eukaryota</taxon>
        <taxon>Metazoa</taxon>
        <taxon>Chordata</taxon>
        <taxon>Craniata</taxon>
        <taxon>Vertebrata</taxon>
        <taxon>Euteleostomi</taxon>
        <taxon>Actinopterygii</taxon>
        <taxon>Neopterygii</taxon>
        <taxon>Teleostei</taxon>
        <taxon>Neoteleostei</taxon>
        <taxon>Acanthomorphata</taxon>
        <taxon>Ovalentaria</taxon>
        <taxon>Atherinomorphae</taxon>
        <taxon>Beloniformes</taxon>
        <taxon>Adrianichthyidae</taxon>
        <taxon>Oryziinae</taxon>
        <taxon>Oryzias</taxon>
    </lineage>
</organism>
<dbReference type="GO" id="GO:0001817">
    <property type="term" value="P:regulation of cytokine production"/>
    <property type="evidence" value="ECO:0007669"/>
    <property type="project" value="TreeGrafter"/>
</dbReference>
<dbReference type="GO" id="GO:0009897">
    <property type="term" value="C:external side of plasma membrane"/>
    <property type="evidence" value="ECO:0007669"/>
    <property type="project" value="TreeGrafter"/>
</dbReference>
<dbReference type="InterPro" id="IPR007110">
    <property type="entry name" value="Ig-like_dom"/>
</dbReference>
<protein>
    <recommendedName>
        <fullName evidence="4">Ig-like domain-containing protein</fullName>
    </recommendedName>
</protein>
<dbReference type="PANTHER" id="PTHR24100">
    <property type="entry name" value="BUTYROPHILIN"/>
    <property type="match status" value="1"/>
</dbReference>
<dbReference type="PROSITE" id="PS50835">
    <property type="entry name" value="IG_LIKE"/>
    <property type="match status" value="1"/>
</dbReference>
<evidence type="ECO:0000256" key="1">
    <source>
        <dbReference type="ARBA" id="ARBA00004370"/>
    </source>
</evidence>
<accession>A0A8C8DRL0</accession>
<dbReference type="GO" id="GO:0005102">
    <property type="term" value="F:signaling receptor binding"/>
    <property type="evidence" value="ECO:0007669"/>
    <property type="project" value="TreeGrafter"/>
</dbReference>
<dbReference type="InterPro" id="IPR050504">
    <property type="entry name" value="IgSF_BTN/MOG"/>
</dbReference>
<sequence length="178" mass="20534">MVAANRLALYCFKVVKHFMSLNITAGLGDDVTLTCEDTNIPESLVFEWSRPHLQEEYVLFYRDGGVDLDSQHESYRNRVFLKDSQMKDGDLSVVLKNVTKNDSGTYHHISATTLHTKLSTLQMKILNICFQIFFACLQNMFRMRSVSSLFFPIFDFAELSISLTRQKSHQTAADWSRF</sequence>
<dbReference type="Ensembl" id="ENSOSIT00000026581.1">
    <property type="protein sequence ID" value="ENSOSIP00000025195.1"/>
    <property type="gene ID" value="ENSOSIG00000013208.1"/>
</dbReference>